<dbReference type="EMBL" id="CP061800">
    <property type="protein sequence ID" value="QTA89937.1"/>
    <property type="molecule type" value="Genomic_DNA"/>
</dbReference>
<dbReference type="Proteomes" id="UP000663722">
    <property type="component" value="Chromosome"/>
</dbReference>
<dbReference type="AlphaFoldDB" id="A0A975GQJ7"/>
<evidence type="ECO:0000313" key="3">
    <source>
        <dbReference type="Proteomes" id="UP000663722"/>
    </source>
</evidence>
<dbReference type="KEGG" id="dmm:dnm_059960"/>
<accession>A0A975GQJ7</accession>
<evidence type="ECO:0000256" key="1">
    <source>
        <dbReference type="SAM" id="MobiDB-lite"/>
    </source>
</evidence>
<sequence>MDFTDFTDKKNLCNPCNPWFKPAFAQMNAGRGCKPRPANDFTDFTDKKNLCNPCNPWFKPTFAQMNAGRGLQPRPKCLVPVIRKPLGRSCKPRPAKGNQTPSRKNPVPQKGVANPIR</sequence>
<gene>
    <name evidence="2" type="ORF">dnm_059960</name>
</gene>
<feature type="region of interest" description="Disordered" evidence="1">
    <location>
        <begin position="86"/>
        <end position="117"/>
    </location>
</feature>
<protein>
    <submittedName>
        <fullName evidence="2">Uncharacterized protein</fullName>
    </submittedName>
</protein>
<evidence type="ECO:0000313" key="2">
    <source>
        <dbReference type="EMBL" id="QTA89937.1"/>
    </source>
</evidence>
<reference evidence="2" key="1">
    <citation type="journal article" date="2021" name="Microb. Physiol.">
        <title>Proteogenomic Insights into the Physiology of Marine, Sulfate-Reducing, Filamentous Desulfonema limicola and Desulfonema magnum.</title>
        <authorList>
            <person name="Schnaars V."/>
            <person name="Wohlbrand L."/>
            <person name="Scheve S."/>
            <person name="Hinrichs C."/>
            <person name="Reinhardt R."/>
            <person name="Rabus R."/>
        </authorList>
    </citation>
    <scope>NUCLEOTIDE SEQUENCE</scope>
    <source>
        <strain evidence="2">4be13</strain>
    </source>
</reference>
<name>A0A975GQJ7_9BACT</name>
<proteinExistence type="predicted"/>
<keyword evidence="3" id="KW-1185">Reference proteome</keyword>
<organism evidence="2 3">
    <name type="scientific">Desulfonema magnum</name>
    <dbReference type="NCBI Taxonomy" id="45655"/>
    <lineage>
        <taxon>Bacteria</taxon>
        <taxon>Pseudomonadati</taxon>
        <taxon>Thermodesulfobacteriota</taxon>
        <taxon>Desulfobacteria</taxon>
        <taxon>Desulfobacterales</taxon>
        <taxon>Desulfococcaceae</taxon>
        <taxon>Desulfonema</taxon>
    </lineage>
</organism>